<dbReference type="InterPro" id="IPR042098">
    <property type="entry name" value="TauD-like_sf"/>
</dbReference>
<keyword evidence="5" id="KW-0223">Dioxygenase</keyword>
<dbReference type="RefSeq" id="WP_131906676.1">
    <property type="nucleotide sequence ID" value="NZ_BAAAFU010000006.1"/>
</dbReference>
<comment type="cofactor">
    <cofactor evidence="1">
        <name>Fe(2+)</name>
        <dbReference type="ChEBI" id="CHEBI:29033"/>
    </cofactor>
</comment>
<proteinExistence type="predicted"/>
<evidence type="ECO:0000313" key="6">
    <source>
        <dbReference type="Proteomes" id="UP000294887"/>
    </source>
</evidence>
<evidence type="ECO:0000313" key="5">
    <source>
        <dbReference type="EMBL" id="TCJ84955.1"/>
    </source>
</evidence>
<dbReference type="SUPFAM" id="SSF51197">
    <property type="entry name" value="Clavaminate synthase-like"/>
    <property type="match status" value="1"/>
</dbReference>
<dbReference type="InterPro" id="IPR050411">
    <property type="entry name" value="AlphaKG_dependent_hydroxylases"/>
</dbReference>
<evidence type="ECO:0000256" key="2">
    <source>
        <dbReference type="ARBA" id="ARBA00023002"/>
    </source>
</evidence>
<organism evidence="5 6">
    <name type="scientific">Cocleimonas flava</name>
    <dbReference type="NCBI Taxonomy" id="634765"/>
    <lineage>
        <taxon>Bacteria</taxon>
        <taxon>Pseudomonadati</taxon>
        <taxon>Pseudomonadota</taxon>
        <taxon>Gammaproteobacteria</taxon>
        <taxon>Thiotrichales</taxon>
        <taxon>Thiotrichaceae</taxon>
        <taxon>Cocleimonas</taxon>
    </lineage>
</organism>
<evidence type="ECO:0000256" key="3">
    <source>
        <dbReference type="ARBA" id="ARBA00023194"/>
    </source>
</evidence>
<dbReference type="AlphaFoldDB" id="A0A4V2P8A2"/>
<accession>A0A4V2P8A2</accession>
<keyword evidence="6" id="KW-1185">Reference proteome</keyword>
<dbReference type="GO" id="GO:0016706">
    <property type="term" value="F:2-oxoglutarate-dependent dioxygenase activity"/>
    <property type="evidence" value="ECO:0007669"/>
    <property type="project" value="UniProtKB-ARBA"/>
</dbReference>
<protein>
    <submittedName>
        <fullName evidence="5">TfdA family taurine catabolism dioxygenase TauD</fullName>
    </submittedName>
</protein>
<sequence length="307" mass="35399">MPSPFSLANQESYLRWRDAKLARVESAYQKSPPHFQGIIQNGLSPTENELNNIIKQCNDYCLSLYQIRDHESYDIKQTKRMILSLANKLGLSQLDGNICADEDSLTSITQTSRAGQHEYIPYSTKRLSWHTDGYYNLPQNTIHSMLLHCARQAEEGGESKFMDHEIAYILLRDENPDYIEALMQKDVLTIPANIQNGKEIRAAQTGPVFSLNTQGQLHMRYSARKRNIEWKQDATTLDAVGFIEKMFESESKYIIKHRLKSGEGIICRNVLHCRTAYVDSDHPEEKRLLFRGRFYDELPLIDASKHL</sequence>
<dbReference type="PANTHER" id="PTHR10696">
    <property type="entry name" value="GAMMA-BUTYROBETAINE HYDROXYLASE-RELATED"/>
    <property type="match status" value="1"/>
</dbReference>
<evidence type="ECO:0000259" key="4">
    <source>
        <dbReference type="Pfam" id="PF02668"/>
    </source>
</evidence>
<reference evidence="5 6" key="1">
    <citation type="submission" date="2019-03" db="EMBL/GenBank/DDBJ databases">
        <title>Genomic Encyclopedia of Type Strains, Phase IV (KMG-IV): sequencing the most valuable type-strain genomes for metagenomic binning, comparative biology and taxonomic classification.</title>
        <authorList>
            <person name="Goeker M."/>
        </authorList>
    </citation>
    <scope>NUCLEOTIDE SEQUENCE [LARGE SCALE GENOMIC DNA]</scope>
    <source>
        <strain evidence="5 6">DSM 24830</strain>
    </source>
</reference>
<dbReference type="PANTHER" id="PTHR10696:SF56">
    <property type="entry name" value="TAUD_TFDA-LIKE DOMAIN-CONTAINING PROTEIN"/>
    <property type="match status" value="1"/>
</dbReference>
<dbReference type="Pfam" id="PF02668">
    <property type="entry name" value="TauD"/>
    <property type="match status" value="1"/>
</dbReference>
<comment type="caution">
    <text evidence="5">The sequence shown here is derived from an EMBL/GenBank/DDBJ whole genome shotgun (WGS) entry which is preliminary data.</text>
</comment>
<dbReference type="OrthoDB" id="9770519at2"/>
<name>A0A4V2P8A2_9GAMM</name>
<feature type="domain" description="TauD/TfdA-like" evidence="4">
    <location>
        <begin position="110"/>
        <end position="291"/>
    </location>
</feature>
<dbReference type="GO" id="GO:0017000">
    <property type="term" value="P:antibiotic biosynthetic process"/>
    <property type="evidence" value="ECO:0007669"/>
    <property type="project" value="UniProtKB-KW"/>
</dbReference>
<dbReference type="InterPro" id="IPR003819">
    <property type="entry name" value="TauD/TfdA-like"/>
</dbReference>
<dbReference type="Proteomes" id="UP000294887">
    <property type="component" value="Unassembled WGS sequence"/>
</dbReference>
<keyword evidence="3" id="KW-0045">Antibiotic biosynthesis</keyword>
<gene>
    <name evidence="5" type="ORF">EV695_2918</name>
</gene>
<dbReference type="EMBL" id="SMFQ01000004">
    <property type="protein sequence ID" value="TCJ84955.1"/>
    <property type="molecule type" value="Genomic_DNA"/>
</dbReference>
<evidence type="ECO:0000256" key="1">
    <source>
        <dbReference type="ARBA" id="ARBA00001954"/>
    </source>
</evidence>
<dbReference type="Gene3D" id="3.60.130.10">
    <property type="entry name" value="Clavaminate synthase-like"/>
    <property type="match status" value="1"/>
</dbReference>
<keyword evidence="2" id="KW-0560">Oxidoreductase</keyword>